<protein>
    <submittedName>
        <fullName evidence="2">Transposase IS66 family protein</fullName>
    </submittedName>
</protein>
<proteinExistence type="predicted"/>
<dbReference type="InterPro" id="IPR004291">
    <property type="entry name" value="Transposase_IS66_central"/>
</dbReference>
<dbReference type="InterPro" id="IPR052344">
    <property type="entry name" value="Transposase-related"/>
</dbReference>
<gene>
    <name evidence="2" type="ORF">HVS_01975</name>
</gene>
<accession>A0A2K9E4F9</accession>
<dbReference type="PANTHER" id="PTHR33678:SF1">
    <property type="entry name" value="BLL1576 PROTEIN"/>
    <property type="match status" value="1"/>
</dbReference>
<dbReference type="Pfam" id="PF03050">
    <property type="entry name" value="DDE_Tnp_IS66"/>
    <property type="match status" value="1"/>
</dbReference>
<name>A0A2K9E4F9_9FIRM</name>
<dbReference type="Proteomes" id="UP000233534">
    <property type="component" value="Chromosome"/>
</dbReference>
<dbReference type="EMBL" id="CP025197">
    <property type="protein sequence ID" value="AUG56356.1"/>
    <property type="molecule type" value="Genomic_DNA"/>
</dbReference>
<dbReference type="KEGG" id="hsc:HVS_01975"/>
<organism evidence="2 3">
    <name type="scientific">Acetivibrio saccincola</name>
    <dbReference type="NCBI Taxonomy" id="1677857"/>
    <lineage>
        <taxon>Bacteria</taxon>
        <taxon>Bacillati</taxon>
        <taxon>Bacillota</taxon>
        <taxon>Clostridia</taxon>
        <taxon>Eubacteriales</taxon>
        <taxon>Oscillospiraceae</taxon>
        <taxon>Acetivibrio</taxon>
    </lineage>
</organism>
<evidence type="ECO:0000259" key="1">
    <source>
        <dbReference type="Pfam" id="PF03050"/>
    </source>
</evidence>
<reference evidence="2 3" key="1">
    <citation type="submission" date="2017-12" db="EMBL/GenBank/DDBJ databases">
        <title>Complete genome sequence of Herbivorax saccincola GGR1, a novel Cellulosome-producing hydrolytic bacterium in a thermophilic biogas plant, established by Illumina and Nanopore MinION sequencing.</title>
        <authorList>
            <person name="Pechtl A."/>
            <person name="Ruckert C."/>
            <person name="Koeck D.E."/>
            <person name="Maus I."/>
            <person name="Winkler A."/>
            <person name="Kalinowski J."/>
            <person name="Puhler A."/>
            <person name="Schwarz W.W."/>
            <person name="Zverlov V.V."/>
            <person name="Schluter A."/>
            <person name="Liebl W."/>
        </authorList>
    </citation>
    <scope>NUCLEOTIDE SEQUENCE [LARGE SCALE GENOMIC DNA]</scope>
    <source>
        <strain evidence="3">SR1</strain>
    </source>
</reference>
<feature type="domain" description="Transposase IS66 central" evidence="1">
    <location>
        <begin position="2"/>
        <end position="96"/>
    </location>
</feature>
<evidence type="ECO:0000313" key="2">
    <source>
        <dbReference type="EMBL" id="AUG56356.1"/>
    </source>
</evidence>
<keyword evidence="3" id="KW-1185">Reference proteome</keyword>
<dbReference type="AlphaFoldDB" id="A0A2K9E4F9"/>
<evidence type="ECO:0000313" key="3">
    <source>
        <dbReference type="Proteomes" id="UP000233534"/>
    </source>
</evidence>
<dbReference type="PANTHER" id="PTHR33678">
    <property type="entry name" value="BLL1576 PROTEIN"/>
    <property type="match status" value="1"/>
</dbReference>
<sequence>MEHEVLHADETTVQVLREPGKAAQSKSYMWLYRTSGEAEKQVVLFDYQPDRKYNRPKEFLERFSGYLHTDGYEAYHKLSDNIIVVGCLDHLRRKLKTG</sequence>